<comment type="subcellular location">
    <subcellularLocation>
        <location evidence="1">Membrane</location>
        <topology evidence="1">Single-pass type I membrane protein</topology>
    </subcellularLocation>
</comment>
<feature type="domain" description="T-cell immunomodulatory protein TIP C2" evidence="9">
    <location>
        <begin position="442"/>
        <end position="542"/>
    </location>
</feature>
<dbReference type="InterPro" id="IPR057089">
    <property type="entry name" value="C2_TIP"/>
</dbReference>
<dbReference type="PANTHER" id="PTHR13412">
    <property type="entry name" value="T-CELL IMMUNOMODULATORY PROTEIN HOMOLOG"/>
    <property type="match status" value="1"/>
</dbReference>
<keyword evidence="4" id="KW-0732">Signal</keyword>
<evidence type="ECO:0000256" key="4">
    <source>
        <dbReference type="ARBA" id="ARBA00022729"/>
    </source>
</evidence>
<comment type="similarity">
    <text evidence="2">Belongs to the TIP family.</text>
</comment>
<reference evidence="10" key="1">
    <citation type="submission" date="2020-08" db="EMBL/GenBank/DDBJ databases">
        <title>Multicomponent nature underlies the extraordinary mechanical properties of spider dragline silk.</title>
        <authorList>
            <person name="Kono N."/>
            <person name="Nakamura H."/>
            <person name="Mori M."/>
            <person name="Yoshida Y."/>
            <person name="Ohtoshi R."/>
            <person name="Malay A.D."/>
            <person name="Moran D.A.P."/>
            <person name="Tomita M."/>
            <person name="Numata K."/>
            <person name="Arakawa K."/>
        </authorList>
    </citation>
    <scope>NUCLEOTIDE SEQUENCE</scope>
</reference>
<sequence length="594" mass="66831">MAELVERCHGKLAWTKISHFATGYADALKFEEITNEVFPLGEDSGVIAAFGHFNSDEYTDVISLQQGGNKLQLLRGSENRPYFQTSLNCSFGNVITSVVPGDYNGDSALDFLITLSRVNDGNDVKVLWGINGTIDCKSDILFSLSNQPFVVDFNGDMIPDIIGDDLDGKRYVWISSSEKKFSNHSLSEKVRQRMRKIHSSGLIDLNNDLAPDILITGEYYLEPWINDGKKYVFHETAKISYKNASYKWQSTFVDMNLDGKLDHIMPVCFDRKCQESAVLIWNNNNSEWETLLDDFKNPNDGVVWGFKLPIGSTLVMAALPVTLRAGDVDMDGYPDFVTVLQSKKTATDARAVLMKNVPCNNCSSGRTIEINWNVPGLSDIPDAQIAAFFDLFEDGTLDILVSSNTKQEWKIHALRNTEIFDSCFLKVLVLHGLCHHNCTTDPYGVNQPGPLVRYNMTTQDGKPLVSTSIQLSQSAHFPLQLPYSLFGLGQTPNFIDVLTVSVPATFNKSVHKREWVQIIPNSQIVVIPHPPYDERKWVKKLFVTPSHLVLLTGIALVGTCVFLALLVVLLHWKERREDKKEKMQDAYRFHFDAM</sequence>
<keyword evidence="3 8" id="KW-0812">Transmembrane</keyword>
<dbReference type="Proteomes" id="UP000887159">
    <property type="component" value="Unassembled WGS sequence"/>
</dbReference>
<dbReference type="Gene3D" id="2.130.10.130">
    <property type="entry name" value="Integrin alpha, N-terminal"/>
    <property type="match status" value="1"/>
</dbReference>
<keyword evidence="11" id="KW-1185">Reference proteome</keyword>
<evidence type="ECO:0000256" key="2">
    <source>
        <dbReference type="ARBA" id="ARBA00006496"/>
    </source>
</evidence>
<evidence type="ECO:0000256" key="3">
    <source>
        <dbReference type="ARBA" id="ARBA00022692"/>
    </source>
</evidence>
<evidence type="ECO:0000313" key="11">
    <source>
        <dbReference type="Proteomes" id="UP000887159"/>
    </source>
</evidence>
<evidence type="ECO:0000259" key="9">
    <source>
        <dbReference type="Pfam" id="PF23122"/>
    </source>
</evidence>
<organism evidence="10 11">
    <name type="scientific">Trichonephila clavipes</name>
    <name type="common">Golden silk orbweaver</name>
    <name type="synonym">Nephila clavipes</name>
    <dbReference type="NCBI Taxonomy" id="2585209"/>
    <lineage>
        <taxon>Eukaryota</taxon>
        <taxon>Metazoa</taxon>
        <taxon>Ecdysozoa</taxon>
        <taxon>Arthropoda</taxon>
        <taxon>Chelicerata</taxon>
        <taxon>Arachnida</taxon>
        <taxon>Araneae</taxon>
        <taxon>Araneomorphae</taxon>
        <taxon>Entelegynae</taxon>
        <taxon>Araneoidea</taxon>
        <taxon>Nephilidae</taxon>
        <taxon>Trichonephila</taxon>
    </lineage>
</organism>
<dbReference type="InterPro" id="IPR024881">
    <property type="entry name" value="Tip"/>
</dbReference>
<dbReference type="EMBL" id="BMAU01021232">
    <property type="protein sequence ID" value="GFY02179.1"/>
    <property type="molecule type" value="Genomic_DNA"/>
</dbReference>
<accession>A0A8X6V7H3</accession>
<comment type="caution">
    <text evidence="10">The sequence shown here is derived from an EMBL/GenBank/DDBJ whole genome shotgun (WGS) entry which is preliminary data.</text>
</comment>
<dbReference type="InterPro" id="IPR028994">
    <property type="entry name" value="Integrin_alpha_N"/>
</dbReference>
<protein>
    <submittedName>
        <fullName evidence="10">T-cell immunomodulatory protein</fullName>
    </submittedName>
</protein>
<evidence type="ECO:0000256" key="5">
    <source>
        <dbReference type="ARBA" id="ARBA00022989"/>
    </source>
</evidence>
<gene>
    <name evidence="10" type="primary">Itfg1</name>
    <name evidence="10" type="ORF">TNCV_5100401</name>
</gene>
<dbReference type="InterPro" id="IPR013517">
    <property type="entry name" value="FG-GAP"/>
</dbReference>
<dbReference type="GO" id="GO:0005886">
    <property type="term" value="C:plasma membrane"/>
    <property type="evidence" value="ECO:0007669"/>
    <property type="project" value="TreeGrafter"/>
</dbReference>
<evidence type="ECO:0000256" key="7">
    <source>
        <dbReference type="ARBA" id="ARBA00023180"/>
    </source>
</evidence>
<dbReference type="Pfam" id="PF13517">
    <property type="entry name" value="FG-GAP_3"/>
    <property type="match status" value="2"/>
</dbReference>
<evidence type="ECO:0000313" key="10">
    <source>
        <dbReference type="EMBL" id="GFY02179.1"/>
    </source>
</evidence>
<evidence type="ECO:0000256" key="6">
    <source>
        <dbReference type="ARBA" id="ARBA00023136"/>
    </source>
</evidence>
<dbReference type="AlphaFoldDB" id="A0A8X6V7H3"/>
<keyword evidence="7" id="KW-0325">Glycoprotein</keyword>
<dbReference type="PANTHER" id="PTHR13412:SF0">
    <property type="entry name" value="T-CELL IMMUNOMODULATORY PROTEIN"/>
    <property type="match status" value="1"/>
</dbReference>
<dbReference type="Pfam" id="PF23122">
    <property type="entry name" value="C2_ITFG1"/>
    <property type="match status" value="1"/>
</dbReference>
<dbReference type="SUPFAM" id="SSF69318">
    <property type="entry name" value="Integrin alpha N-terminal domain"/>
    <property type="match status" value="1"/>
</dbReference>
<evidence type="ECO:0000256" key="1">
    <source>
        <dbReference type="ARBA" id="ARBA00004479"/>
    </source>
</evidence>
<keyword evidence="5 8" id="KW-1133">Transmembrane helix</keyword>
<proteinExistence type="inferred from homology"/>
<feature type="transmembrane region" description="Helical" evidence="8">
    <location>
        <begin position="548"/>
        <end position="572"/>
    </location>
</feature>
<name>A0A8X6V7H3_TRICX</name>
<evidence type="ECO:0000256" key="8">
    <source>
        <dbReference type="SAM" id="Phobius"/>
    </source>
</evidence>
<keyword evidence="6 8" id="KW-0472">Membrane</keyword>